<protein>
    <submittedName>
        <fullName evidence="1">Uncharacterized protein</fullName>
    </submittedName>
</protein>
<keyword evidence="2" id="KW-1185">Reference proteome</keyword>
<proteinExistence type="predicted"/>
<dbReference type="Proteomes" id="UP000070186">
    <property type="component" value="Unassembled WGS sequence"/>
</dbReference>
<accession>A0A133XEB9</accession>
<reference evidence="1 2" key="1">
    <citation type="submission" date="2015-12" db="EMBL/GenBank/DDBJ databases">
        <title>Nitrous oxide reduction kinetics distinguish bacteria harboring typical versus atypical NosZ.</title>
        <authorList>
            <person name="Yoon S."/>
            <person name="Nissen S."/>
            <person name="Park D."/>
            <person name="Sanford R.A."/>
            <person name="Loeffler F.E."/>
        </authorList>
    </citation>
    <scope>NUCLEOTIDE SEQUENCE [LARGE SCALE GENOMIC DNA]</scope>
    <source>
        <strain evidence="1 2">ATCC BAA-841</strain>
    </source>
</reference>
<evidence type="ECO:0000313" key="1">
    <source>
        <dbReference type="EMBL" id="KXB29271.1"/>
    </source>
</evidence>
<dbReference type="AlphaFoldDB" id="A0A133XEB9"/>
<dbReference type="EMBL" id="LODL01000035">
    <property type="protein sequence ID" value="KXB29271.1"/>
    <property type="molecule type" value="Genomic_DNA"/>
</dbReference>
<comment type="caution">
    <text evidence="1">The sequence shown here is derived from an EMBL/GenBank/DDBJ whole genome shotgun (WGS) entry which is preliminary data.</text>
</comment>
<organism evidence="1 2">
    <name type="scientific">Dechloromonas denitrificans</name>
    <dbReference type="NCBI Taxonomy" id="281362"/>
    <lineage>
        <taxon>Bacteria</taxon>
        <taxon>Pseudomonadati</taxon>
        <taxon>Pseudomonadota</taxon>
        <taxon>Betaproteobacteria</taxon>
        <taxon>Rhodocyclales</taxon>
        <taxon>Azonexaceae</taxon>
        <taxon>Dechloromonas</taxon>
    </lineage>
</organism>
<gene>
    <name evidence="1" type="ORF">AT959_14950</name>
</gene>
<sequence>MWLKPQIRRFKTQGASCTNVFRSLSVVEGGDSQSFAVSQETADAYYLELGVDLSGMAVTLVNFKKIWQRA</sequence>
<evidence type="ECO:0000313" key="2">
    <source>
        <dbReference type="Proteomes" id="UP000070186"/>
    </source>
</evidence>
<name>A0A133XEB9_9RHOO</name>